<feature type="transmembrane region" description="Helical" evidence="1">
    <location>
        <begin position="190"/>
        <end position="215"/>
    </location>
</feature>
<dbReference type="OrthoDB" id="9805479at2"/>
<dbReference type="Proteomes" id="UP000448867">
    <property type="component" value="Unassembled WGS sequence"/>
</dbReference>
<dbReference type="PANTHER" id="PTHR34300">
    <property type="entry name" value="QUEUOSINE PRECURSOR TRANSPORTER-RELATED"/>
    <property type="match status" value="1"/>
</dbReference>
<evidence type="ECO:0000256" key="1">
    <source>
        <dbReference type="HAMAP-Rule" id="MF_02088"/>
    </source>
</evidence>
<feature type="transmembrane region" description="Helical" evidence="1">
    <location>
        <begin position="29"/>
        <end position="46"/>
    </location>
</feature>
<keyword evidence="3" id="KW-1185">Reference proteome</keyword>
<keyword evidence="1" id="KW-0472">Membrane</keyword>
<name>A0A7X2LX57_9BACI</name>
<comment type="caution">
    <text evidence="2">The sequence shown here is derived from an EMBL/GenBank/DDBJ whole genome shotgun (WGS) entry which is preliminary data.</text>
</comment>
<feature type="transmembrane region" description="Helical" evidence="1">
    <location>
        <begin position="6"/>
        <end position="22"/>
    </location>
</feature>
<dbReference type="GO" id="GO:0022857">
    <property type="term" value="F:transmembrane transporter activity"/>
    <property type="evidence" value="ECO:0007669"/>
    <property type="project" value="UniProtKB-UniRule"/>
</dbReference>
<dbReference type="NCBIfam" id="TIGR00697">
    <property type="entry name" value="queuosine precursor transporter"/>
    <property type="match status" value="1"/>
</dbReference>
<reference evidence="2 3" key="1">
    <citation type="submission" date="2019-11" db="EMBL/GenBank/DDBJ databases">
        <title>Bacillus lacus genome.</title>
        <authorList>
            <person name="Allen C.J."/>
            <person name="Newman J.D."/>
        </authorList>
    </citation>
    <scope>NUCLEOTIDE SEQUENCE [LARGE SCALE GENOMIC DNA]</scope>
    <source>
        <strain evidence="2 3">KCTC 33946</strain>
    </source>
</reference>
<dbReference type="HAMAP" id="MF_02088">
    <property type="entry name" value="Q_prec_transport"/>
    <property type="match status" value="1"/>
</dbReference>
<protein>
    <recommendedName>
        <fullName evidence="1">Probable queuosine precursor transporter</fullName>
        <shortName evidence="1">Q precursor transporter</shortName>
    </recommendedName>
</protein>
<dbReference type="RefSeq" id="WP_154306056.1">
    <property type="nucleotide sequence ID" value="NZ_WKKI01000002.1"/>
</dbReference>
<accession>A0A7X2LX57</accession>
<comment type="subcellular location">
    <subcellularLocation>
        <location evidence="1">Cell membrane</location>
        <topology evidence="1">Multi-pass membrane protein</topology>
    </subcellularLocation>
</comment>
<keyword evidence="1" id="KW-0812">Transmembrane</keyword>
<organism evidence="2 3">
    <name type="scientific">Metabacillus lacus</name>
    <dbReference type="NCBI Taxonomy" id="1983721"/>
    <lineage>
        <taxon>Bacteria</taxon>
        <taxon>Bacillati</taxon>
        <taxon>Bacillota</taxon>
        <taxon>Bacilli</taxon>
        <taxon>Bacillales</taxon>
        <taxon>Bacillaceae</taxon>
        <taxon>Metabacillus</taxon>
    </lineage>
</organism>
<sequence length="230" mass="26182">MFNELLWLVCVLLNFSIVLLFYKQFGKTGLFVWLGISTVIANIQVVKTVELFGLTATLGNIMYGSAFFVTDIINEKYGKEEAKKAVWLGFATLITMTFIMQATLLFQPHEIDFAHESLQTIFGLLPRIAIGSLAAYLISQHLDVSIYQYLKTRFPKQLWIRNNGSTFLSQLLDTAVFTTIAFWGVYPFDVWIQIFITTYLIKSLVAALDTPFAYIAKRMKVSNSLNGERK</sequence>
<evidence type="ECO:0000313" key="3">
    <source>
        <dbReference type="Proteomes" id="UP000448867"/>
    </source>
</evidence>
<feature type="transmembrane region" description="Helical" evidence="1">
    <location>
        <begin position="85"/>
        <end position="106"/>
    </location>
</feature>
<dbReference type="AlphaFoldDB" id="A0A7X2LX57"/>
<comment type="function">
    <text evidence="1">Involved in the import of queuosine (Q) precursors, required for Q precursor salvage.</text>
</comment>
<keyword evidence="1" id="KW-0813">Transport</keyword>
<feature type="transmembrane region" description="Helical" evidence="1">
    <location>
        <begin position="52"/>
        <end position="73"/>
    </location>
</feature>
<dbReference type="PANTHER" id="PTHR34300:SF2">
    <property type="entry name" value="QUEUOSINE PRECURSOR TRANSPORTER-RELATED"/>
    <property type="match status" value="1"/>
</dbReference>
<keyword evidence="1" id="KW-1133">Transmembrane helix</keyword>
<dbReference type="InterPro" id="IPR003744">
    <property type="entry name" value="YhhQ"/>
</dbReference>
<dbReference type="Pfam" id="PF02592">
    <property type="entry name" value="Vut_1"/>
    <property type="match status" value="1"/>
</dbReference>
<dbReference type="EMBL" id="WKKI01000002">
    <property type="protein sequence ID" value="MRX70926.1"/>
    <property type="molecule type" value="Genomic_DNA"/>
</dbReference>
<evidence type="ECO:0000313" key="2">
    <source>
        <dbReference type="EMBL" id="MRX70926.1"/>
    </source>
</evidence>
<proteinExistence type="inferred from homology"/>
<keyword evidence="1" id="KW-1003">Cell membrane</keyword>
<feature type="transmembrane region" description="Helical" evidence="1">
    <location>
        <begin position="159"/>
        <end position="184"/>
    </location>
</feature>
<gene>
    <name evidence="2" type="ORF">GJU40_01930</name>
</gene>
<dbReference type="GO" id="GO:0005886">
    <property type="term" value="C:plasma membrane"/>
    <property type="evidence" value="ECO:0007669"/>
    <property type="project" value="UniProtKB-SubCell"/>
</dbReference>
<comment type="similarity">
    <text evidence="1">Belongs to the vitamin uptake transporter (VUT/ECF) (TC 2.A.88) family. Q precursor transporter subfamily.</text>
</comment>
<feature type="transmembrane region" description="Helical" evidence="1">
    <location>
        <begin position="118"/>
        <end position="138"/>
    </location>
</feature>